<comment type="caution">
    <text evidence="4">The sequence shown here is derived from an EMBL/GenBank/DDBJ whole genome shotgun (WGS) entry which is preliminary data.</text>
</comment>
<evidence type="ECO:0000256" key="2">
    <source>
        <dbReference type="ARBA" id="ARBA00023157"/>
    </source>
</evidence>
<dbReference type="InterPro" id="IPR011052">
    <property type="entry name" value="Proteinase_amylase_inhib_sf"/>
</dbReference>
<evidence type="ECO:0000256" key="1">
    <source>
        <dbReference type="ARBA" id="ARBA00022854"/>
    </source>
</evidence>
<evidence type="ECO:0000313" key="4">
    <source>
        <dbReference type="EMBL" id="KAG5594017.1"/>
    </source>
</evidence>
<dbReference type="Proteomes" id="UP000824120">
    <property type="component" value="Chromosome 7"/>
</dbReference>
<dbReference type="Pfam" id="PF02977">
    <property type="entry name" value="CarbpepA_inh"/>
    <property type="match status" value="1"/>
</dbReference>
<organism evidence="4 5">
    <name type="scientific">Solanum commersonii</name>
    <name type="common">Commerson's wild potato</name>
    <name type="synonym">Commerson's nightshade</name>
    <dbReference type="NCBI Taxonomy" id="4109"/>
    <lineage>
        <taxon>Eukaryota</taxon>
        <taxon>Viridiplantae</taxon>
        <taxon>Streptophyta</taxon>
        <taxon>Embryophyta</taxon>
        <taxon>Tracheophyta</taxon>
        <taxon>Spermatophyta</taxon>
        <taxon>Magnoliopsida</taxon>
        <taxon>eudicotyledons</taxon>
        <taxon>Gunneridae</taxon>
        <taxon>Pentapetalae</taxon>
        <taxon>asterids</taxon>
        <taxon>lamiids</taxon>
        <taxon>Solanales</taxon>
        <taxon>Solanaceae</taxon>
        <taxon>Solanoideae</taxon>
        <taxon>Solaneae</taxon>
        <taxon>Solanum</taxon>
    </lineage>
</organism>
<name>A0A9J5Y0P4_SOLCO</name>
<protein>
    <recommendedName>
        <fullName evidence="3">Carboxypeptidase A inhibitor-like domain-containing protein</fullName>
    </recommendedName>
</protein>
<feature type="domain" description="Carboxypeptidase A inhibitor-like" evidence="3">
    <location>
        <begin position="9"/>
        <end position="51"/>
    </location>
</feature>
<keyword evidence="2" id="KW-1015">Disulfide bond</keyword>
<dbReference type="InterPro" id="IPR004231">
    <property type="entry name" value="COpept_A_inh-like"/>
</dbReference>
<keyword evidence="5" id="KW-1185">Reference proteome</keyword>
<sequence length="71" mass="7892">MKIHVMAQEGDPICNKPSKTIDDSFDGSFCQDCWKLTETCAPYVGGPMDMGIHLGLFVLSDQIVVRKEEKS</sequence>
<dbReference type="GO" id="GO:0004866">
    <property type="term" value="F:endopeptidase inhibitor activity"/>
    <property type="evidence" value="ECO:0007669"/>
    <property type="project" value="InterPro"/>
</dbReference>
<keyword evidence="1" id="KW-0960">Knottin</keyword>
<dbReference type="EMBL" id="JACXVP010000007">
    <property type="protein sequence ID" value="KAG5594017.1"/>
    <property type="molecule type" value="Genomic_DNA"/>
</dbReference>
<evidence type="ECO:0000313" key="5">
    <source>
        <dbReference type="Proteomes" id="UP000824120"/>
    </source>
</evidence>
<feature type="non-terminal residue" evidence="4">
    <location>
        <position position="71"/>
    </location>
</feature>
<evidence type="ECO:0000259" key="3">
    <source>
        <dbReference type="Pfam" id="PF02977"/>
    </source>
</evidence>
<accession>A0A9J5Y0P4</accession>
<proteinExistence type="predicted"/>
<dbReference type="AlphaFoldDB" id="A0A9J5Y0P4"/>
<reference evidence="4 5" key="1">
    <citation type="submission" date="2020-09" db="EMBL/GenBank/DDBJ databases">
        <title>De no assembly of potato wild relative species, Solanum commersonii.</title>
        <authorList>
            <person name="Cho K."/>
        </authorList>
    </citation>
    <scope>NUCLEOTIDE SEQUENCE [LARGE SCALE GENOMIC DNA]</scope>
    <source>
        <strain evidence="4">LZ3.2</strain>
        <tissue evidence="4">Leaf</tissue>
    </source>
</reference>
<dbReference type="SUPFAM" id="SSF57027">
    <property type="entry name" value="Plant inhibitors of proteinases and amylases"/>
    <property type="match status" value="1"/>
</dbReference>
<gene>
    <name evidence="4" type="ORF">H5410_035249</name>
</gene>